<accession>A0A5C4SIG5</accession>
<evidence type="ECO:0000313" key="4">
    <source>
        <dbReference type="EMBL" id="TNJ43524.1"/>
    </source>
</evidence>
<dbReference type="Gene3D" id="1.10.357.10">
    <property type="entry name" value="Tetracycline Repressor, domain 2"/>
    <property type="match status" value="1"/>
</dbReference>
<dbReference type="InterPro" id="IPR009057">
    <property type="entry name" value="Homeodomain-like_sf"/>
</dbReference>
<gene>
    <name evidence="4" type="ORF">FGF67_11435</name>
</gene>
<sequence>MKSLLSNLKIAVPEKIFVKDPESSKLGKRIIEYSISLIDELGFESFTFKKLGQAIDSNESSIYRYFESKHKLLLYLSSWYWAWIEYQLVFETHNITNPKEKLLKAIDVVCRTTQEDSKYSHINEVILNRIIINENSKSFLTKEVDQENKDGYFVIYKRVVNRLTDMISEANVTYNYPSSLATTIIEGGLHQHFLKDHFSSITNCKEDTLTVSFFIHLALNTLNI</sequence>
<dbReference type="RefSeq" id="WP_139697866.1">
    <property type="nucleotide sequence ID" value="NZ_CP074074.1"/>
</dbReference>
<organism evidence="4 5">
    <name type="scientific">Allotamlana fucoidanivorans</name>
    <dbReference type="NCBI Taxonomy" id="2583814"/>
    <lineage>
        <taxon>Bacteria</taxon>
        <taxon>Pseudomonadati</taxon>
        <taxon>Bacteroidota</taxon>
        <taxon>Flavobacteriia</taxon>
        <taxon>Flavobacteriales</taxon>
        <taxon>Flavobacteriaceae</taxon>
        <taxon>Allotamlana</taxon>
    </lineage>
</organism>
<evidence type="ECO:0000259" key="3">
    <source>
        <dbReference type="PROSITE" id="PS50977"/>
    </source>
</evidence>
<dbReference type="GO" id="GO:0003677">
    <property type="term" value="F:DNA binding"/>
    <property type="evidence" value="ECO:0007669"/>
    <property type="project" value="UniProtKB-UniRule"/>
</dbReference>
<dbReference type="InterPro" id="IPR001647">
    <property type="entry name" value="HTH_TetR"/>
</dbReference>
<comment type="caution">
    <text evidence="4">The sequence shown here is derived from an EMBL/GenBank/DDBJ whole genome shotgun (WGS) entry which is preliminary data.</text>
</comment>
<dbReference type="OrthoDB" id="649282at2"/>
<dbReference type="Proteomes" id="UP000308713">
    <property type="component" value="Unassembled WGS sequence"/>
</dbReference>
<proteinExistence type="predicted"/>
<reference evidence="4 5" key="1">
    <citation type="submission" date="2019-05" db="EMBL/GenBank/DDBJ databases">
        <title>Tamlana fucoidanivorans sp. nov., isolated from the surface of algae collected from Fujian province in China.</title>
        <authorList>
            <person name="Li J."/>
        </authorList>
    </citation>
    <scope>NUCLEOTIDE SEQUENCE [LARGE SCALE GENOMIC DNA]</scope>
    <source>
        <strain evidence="4 5">CW2-9</strain>
    </source>
</reference>
<protein>
    <submittedName>
        <fullName evidence="4">TetR/AcrR family transcriptional regulator</fullName>
    </submittedName>
</protein>
<feature type="DNA-binding region" description="H-T-H motif" evidence="2">
    <location>
        <begin position="47"/>
        <end position="66"/>
    </location>
</feature>
<dbReference type="Pfam" id="PF00440">
    <property type="entry name" value="TetR_N"/>
    <property type="match status" value="1"/>
</dbReference>
<dbReference type="AlphaFoldDB" id="A0A5C4SIG5"/>
<evidence type="ECO:0000313" key="5">
    <source>
        <dbReference type="Proteomes" id="UP000308713"/>
    </source>
</evidence>
<keyword evidence="1 2" id="KW-0238">DNA-binding</keyword>
<evidence type="ECO:0000256" key="1">
    <source>
        <dbReference type="ARBA" id="ARBA00023125"/>
    </source>
</evidence>
<keyword evidence="5" id="KW-1185">Reference proteome</keyword>
<dbReference type="SUPFAM" id="SSF46689">
    <property type="entry name" value="Homeodomain-like"/>
    <property type="match status" value="1"/>
</dbReference>
<evidence type="ECO:0000256" key="2">
    <source>
        <dbReference type="PROSITE-ProRule" id="PRU00335"/>
    </source>
</evidence>
<name>A0A5C4SIG5_9FLAO</name>
<feature type="domain" description="HTH tetR-type" evidence="3">
    <location>
        <begin position="24"/>
        <end position="84"/>
    </location>
</feature>
<dbReference type="PROSITE" id="PS50977">
    <property type="entry name" value="HTH_TETR_2"/>
    <property type="match status" value="1"/>
</dbReference>
<dbReference type="EMBL" id="VDCS01000010">
    <property type="protein sequence ID" value="TNJ43524.1"/>
    <property type="molecule type" value="Genomic_DNA"/>
</dbReference>